<feature type="transmembrane region" description="Helical" evidence="2">
    <location>
        <begin position="26"/>
        <end position="45"/>
    </location>
</feature>
<evidence type="ECO:0000313" key="4">
    <source>
        <dbReference type="Proteomes" id="UP000017836"/>
    </source>
</evidence>
<keyword evidence="4" id="KW-1185">Reference proteome</keyword>
<keyword evidence="2" id="KW-0472">Membrane</keyword>
<name>W1P453_AMBTC</name>
<dbReference type="EMBL" id="KI394743">
    <property type="protein sequence ID" value="ERN01725.1"/>
    <property type="molecule type" value="Genomic_DNA"/>
</dbReference>
<protein>
    <submittedName>
        <fullName evidence="3">Uncharacterized protein</fullName>
    </submittedName>
</protein>
<evidence type="ECO:0000313" key="3">
    <source>
        <dbReference type="EMBL" id="ERN01725.1"/>
    </source>
</evidence>
<keyword evidence="2" id="KW-0812">Transmembrane</keyword>
<sequence length="139" mass="15614">MNHKLVEIVLLSTALINQREKLRPHLNALVVHYFGLAFVTLVLTYKVNGKRRKRTLFLLQPCQESPVLHLKHPTLKQDANFNHEQRSEGGNRIGSRSKSRGPNRIGSDMWNLNGSGKGPGRPKPVATPRTPFGSEKSTE</sequence>
<evidence type="ECO:0000256" key="1">
    <source>
        <dbReference type="SAM" id="MobiDB-lite"/>
    </source>
</evidence>
<evidence type="ECO:0000256" key="2">
    <source>
        <dbReference type="SAM" id="Phobius"/>
    </source>
</evidence>
<organism evidence="3 4">
    <name type="scientific">Amborella trichopoda</name>
    <dbReference type="NCBI Taxonomy" id="13333"/>
    <lineage>
        <taxon>Eukaryota</taxon>
        <taxon>Viridiplantae</taxon>
        <taxon>Streptophyta</taxon>
        <taxon>Embryophyta</taxon>
        <taxon>Tracheophyta</taxon>
        <taxon>Spermatophyta</taxon>
        <taxon>Magnoliopsida</taxon>
        <taxon>Amborellales</taxon>
        <taxon>Amborellaceae</taxon>
        <taxon>Amborella</taxon>
    </lineage>
</organism>
<dbReference type="Proteomes" id="UP000017836">
    <property type="component" value="Unassembled WGS sequence"/>
</dbReference>
<gene>
    <name evidence="3" type="ORF">AMTR_s00097p00038490</name>
</gene>
<dbReference type="Gramene" id="ERN01725">
    <property type="protein sequence ID" value="ERN01725"/>
    <property type="gene ID" value="AMTR_s00097p00038490"/>
</dbReference>
<reference evidence="4" key="1">
    <citation type="journal article" date="2013" name="Science">
        <title>The Amborella genome and the evolution of flowering plants.</title>
        <authorList>
            <consortium name="Amborella Genome Project"/>
        </authorList>
    </citation>
    <scope>NUCLEOTIDE SEQUENCE [LARGE SCALE GENOMIC DNA]</scope>
</reference>
<accession>W1P453</accession>
<feature type="region of interest" description="Disordered" evidence="1">
    <location>
        <begin position="73"/>
        <end position="139"/>
    </location>
</feature>
<dbReference type="HOGENOM" id="CLU_1847818_0_0_1"/>
<dbReference type="AlphaFoldDB" id="W1P453"/>
<proteinExistence type="predicted"/>
<keyword evidence="2" id="KW-1133">Transmembrane helix</keyword>